<reference evidence="2" key="2">
    <citation type="submission" date="2022-10" db="EMBL/GenBank/DDBJ databases">
        <authorList>
            <consortium name="ENA_rothamsted_submissions"/>
            <consortium name="culmorum"/>
            <person name="King R."/>
        </authorList>
    </citation>
    <scope>NUCLEOTIDE SEQUENCE</scope>
</reference>
<dbReference type="EMBL" id="OU896717">
    <property type="protein sequence ID" value="CAG9814657.1"/>
    <property type="molecule type" value="Genomic_DNA"/>
</dbReference>
<evidence type="ECO:0000313" key="2">
    <source>
        <dbReference type="EMBL" id="CAG9814657.1"/>
    </source>
</evidence>
<name>A0A9N9X2X6_PHACE</name>
<dbReference type="Proteomes" id="UP001153737">
    <property type="component" value="Chromosome 11"/>
</dbReference>
<reference evidence="2" key="1">
    <citation type="submission" date="2022-01" db="EMBL/GenBank/DDBJ databases">
        <authorList>
            <person name="King R."/>
        </authorList>
    </citation>
    <scope>NUCLEOTIDE SEQUENCE</scope>
</reference>
<feature type="compositionally biased region" description="Low complexity" evidence="1">
    <location>
        <begin position="172"/>
        <end position="198"/>
    </location>
</feature>
<dbReference type="AlphaFoldDB" id="A0A9N9X2X6"/>
<sequence>MQLLDLKTKDLWSGKFTELKSKLEELEVKKCMHIAQHKWTALKEMPHVETLIFDAWNSLPECYGENAPPPPATPTFKKKVVPPLPTPTPSCSYSTSADEVDSFLKEIRKYYFSPTSLSSSSIVTIPATTTTATTTTTVAATTASRWRNQFQKSSRKPQGEQTSSIAAKLWPTSSSSSSTASTTATTTMTAATTTTSATWRNPFLKSSRNPQSERTSSIAANLLPTSSSSSSTASSSSTSTARPSRPAYNPPPSSHSKTRYTKAMDKALVDFAALHTGELAGIKFYNDAVKKVPLLSKCRLFGLKRHLITLTKQKQLTVLGIPNDVAKIPFSAFMDDPDDHRNITDTQIGLLCAAWLISKQ</sequence>
<accession>A0A9N9X2X6</accession>
<keyword evidence="3" id="KW-1185">Reference proteome</keyword>
<protein>
    <submittedName>
        <fullName evidence="2">Uncharacterized protein</fullName>
    </submittedName>
</protein>
<organism evidence="2 3">
    <name type="scientific">Phaedon cochleariae</name>
    <name type="common">Mustard beetle</name>
    <dbReference type="NCBI Taxonomy" id="80249"/>
    <lineage>
        <taxon>Eukaryota</taxon>
        <taxon>Metazoa</taxon>
        <taxon>Ecdysozoa</taxon>
        <taxon>Arthropoda</taxon>
        <taxon>Hexapoda</taxon>
        <taxon>Insecta</taxon>
        <taxon>Pterygota</taxon>
        <taxon>Neoptera</taxon>
        <taxon>Endopterygota</taxon>
        <taxon>Coleoptera</taxon>
        <taxon>Polyphaga</taxon>
        <taxon>Cucujiformia</taxon>
        <taxon>Chrysomeloidea</taxon>
        <taxon>Chrysomelidae</taxon>
        <taxon>Chrysomelinae</taxon>
        <taxon>Chrysomelini</taxon>
        <taxon>Phaedon</taxon>
    </lineage>
</organism>
<feature type="compositionally biased region" description="Low complexity" evidence="1">
    <location>
        <begin position="224"/>
        <end position="247"/>
    </location>
</feature>
<feature type="region of interest" description="Disordered" evidence="1">
    <location>
        <begin position="143"/>
        <end position="258"/>
    </location>
</feature>
<evidence type="ECO:0000256" key="1">
    <source>
        <dbReference type="SAM" id="MobiDB-lite"/>
    </source>
</evidence>
<proteinExistence type="predicted"/>
<gene>
    <name evidence="2" type="ORF">PHAECO_LOCUS2312</name>
</gene>
<evidence type="ECO:0000313" key="3">
    <source>
        <dbReference type="Proteomes" id="UP001153737"/>
    </source>
</evidence>
<feature type="compositionally biased region" description="Polar residues" evidence="1">
    <location>
        <begin position="204"/>
        <end position="219"/>
    </location>
</feature>
<dbReference type="OrthoDB" id="6779962at2759"/>